<dbReference type="OrthoDB" id="9812260at2"/>
<protein>
    <submittedName>
        <fullName evidence="4">Response regulator receiver modulated diguanylate cyclase</fullName>
    </submittedName>
</protein>
<feature type="domain" description="GGDEF" evidence="3">
    <location>
        <begin position="326"/>
        <end position="454"/>
    </location>
</feature>
<evidence type="ECO:0000313" key="4">
    <source>
        <dbReference type="EMBL" id="SHN54559.1"/>
    </source>
</evidence>
<dbReference type="EMBL" id="FRDJ01000002">
    <property type="protein sequence ID" value="SHN54559.1"/>
    <property type="molecule type" value="Genomic_DNA"/>
</dbReference>
<dbReference type="FunFam" id="3.30.70.270:FF:000001">
    <property type="entry name" value="Diguanylate cyclase domain protein"/>
    <property type="match status" value="1"/>
</dbReference>
<dbReference type="Pfam" id="PF00990">
    <property type="entry name" value="GGDEF"/>
    <property type="match status" value="1"/>
</dbReference>
<dbReference type="GO" id="GO:0005886">
    <property type="term" value="C:plasma membrane"/>
    <property type="evidence" value="ECO:0007669"/>
    <property type="project" value="TreeGrafter"/>
</dbReference>
<dbReference type="Pfam" id="PF00072">
    <property type="entry name" value="Response_reg"/>
    <property type="match status" value="1"/>
</dbReference>
<dbReference type="Proteomes" id="UP000184207">
    <property type="component" value="Unassembled WGS sequence"/>
</dbReference>
<dbReference type="SUPFAM" id="SSF52172">
    <property type="entry name" value="CheY-like"/>
    <property type="match status" value="1"/>
</dbReference>
<keyword evidence="5" id="KW-1185">Reference proteome</keyword>
<dbReference type="PANTHER" id="PTHR45138">
    <property type="entry name" value="REGULATORY COMPONENTS OF SENSORY TRANSDUCTION SYSTEM"/>
    <property type="match status" value="1"/>
</dbReference>
<dbReference type="InterPro" id="IPR050469">
    <property type="entry name" value="Diguanylate_Cyclase"/>
</dbReference>
<evidence type="ECO:0000313" key="5">
    <source>
        <dbReference type="Proteomes" id="UP000184207"/>
    </source>
</evidence>
<dbReference type="PANTHER" id="PTHR45138:SF24">
    <property type="entry name" value="DIGUANYLATE CYCLASE DGCC-RELATED"/>
    <property type="match status" value="1"/>
</dbReference>
<dbReference type="GO" id="GO:0000160">
    <property type="term" value="P:phosphorelay signal transduction system"/>
    <property type="evidence" value="ECO:0007669"/>
    <property type="project" value="InterPro"/>
</dbReference>
<dbReference type="InterPro" id="IPR000160">
    <property type="entry name" value="GGDEF_dom"/>
</dbReference>
<evidence type="ECO:0000259" key="2">
    <source>
        <dbReference type="PROSITE" id="PS50110"/>
    </source>
</evidence>
<feature type="domain" description="Response regulatory" evidence="2">
    <location>
        <begin position="4"/>
        <end position="121"/>
    </location>
</feature>
<evidence type="ECO:0000259" key="3">
    <source>
        <dbReference type="PROSITE" id="PS50887"/>
    </source>
</evidence>
<feature type="modified residue" description="4-aspartylphosphate" evidence="1">
    <location>
        <position position="54"/>
    </location>
</feature>
<dbReference type="PROSITE" id="PS50110">
    <property type="entry name" value="RESPONSE_REGULATORY"/>
    <property type="match status" value="1"/>
</dbReference>
<sequence length="462" mass="52461">MGKKVLVVDDSKFWRLVLQSILEKFQIEAVYTAENAMQGIELALKNFPDIIITDYNMPGISGLQMCLYLRSIPAFKDAGIVVLTGSDDIINQFWAEHSGANKFLSKLLPKDELEKEIETFIEMNFCANKGTEKFYVSSIYDVLEQKMRSEVLNREILSLIQFARDEVYVVRKLVNLFENFAQFSASAVLLLSPVEGRIYNFGFQTTRKTLHDELVKNFEKPIQPSDWSYIGGYGQELKINNAITFPIKYDENEIGLISFSKASDSRALTKIVTEAYESLALLFNTMNLFRELRVASTIDGLTGLFNKKELLRFLEETHELSKRSNFVYYVAMFDVDNFKRVNDTFGHIVGDEVLKIIGKILKEKIQGNGIVGRYGGEEFCAVLPKVDSDSVVRLIDDILDTVRSTKFSHGNCTVSCGVVSSEYYSSPTEVLKAADEMLYISKRTGKDRASYMFLPKENSPTF</sequence>
<dbReference type="CDD" id="cd01949">
    <property type="entry name" value="GGDEF"/>
    <property type="match status" value="1"/>
</dbReference>
<dbReference type="Gene3D" id="3.40.50.2300">
    <property type="match status" value="1"/>
</dbReference>
<dbReference type="InterPro" id="IPR011006">
    <property type="entry name" value="CheY-like_superfamily"/>
</dbReference>
<dbReference type="RefSeq" id="WP_072758203.1">
    <property type="nucleotide sequence ID" value="NZ_FRDJ01000002.1"/>
</dbReference>
<dbReference type="InterPro" id="IPR029787">
    <property type="entry name" value="Nucleotide_cyclase"/>
</dbReference>
<dbReference type="SMART" id="SM00267">
    <property type="entry name" value="GGDEF"/>
    <property type="match status" value="1"/>
</dbReference>
<dbReference type="GO" id="GO:1902201">
    <property type="term" value="P:negative regulation of bacterial-type flagellum-dependent cell motility"/>
    <property type="evidence" value="ECO:0007669"/>
    <property type="project" value="TreeGrafter"/>
</dbReference>
<dbReference type="GO" id="GO:0052621">
    <property type="term" value="F:diguanylate cyclase activity"/>
    <property type="evidence" value="ECO:0007669"/>
    <property type="project" value="TreeGrafter"/>
</dbReference>
<accession>A0A1M7S799</accession>
<dbReference type="PROSITE" id="PS50887">
    <property type="entry name" value="GGDEF"/>
    <property type="match status" value="1"/>
</dbReference>
<dbReference type="SMART" id="SM00448">
    <property type="entry name" value="REC"/>
    <property type="match status" value="1"/>
</dbReference>
<keyword evidence="1" id="KW-0597">Phosphoprotein</keyword>
<reference evidence="5" key="1">
    <citation type="submission" date="2016-12" db="EMBL/GenBank/DDBJ databases">
        <authorList>
            <person name="Varghese N."/>
            <person name="Submissions S."/>
        </authorList>
    </citation>
    <scope>NUCLEOTIDE SEQUENCE [LARGE SCALE GENOMIC DNA]</scope>
    <source>
        <strain evidence="5">DSM 13020</strain>
    </source>
</reference>
<dbReference type="Gene3D" id="3.30.70.270">
    <property type="match status" value="1"/>
</dbReference>
<gene>
    <name evidence="4" type="ORF">SAMN02745226_00624</name>
</gene>
<dbReference type="AlphaFoldDB" id="A0A1M7S799"/>
<name>A0A1M7S799_FERGO</name>
<proteinExistence type="predicted"/>
<dbReference type="InterPro" id="IPR001789">
    <property type="entry name" value="Sig_transdc_resp-reg_receiver"/>
</dbReference>
<dbReference type="SUPFAM" id="SSF55073">
    <property type="entry name" value="Nucleotide cyclase"/>
    <property type="match status" value="1"/>
</dbReference>
<dbReference type="CDD" id="cd00156">
    <property type="entry name" value="REC"/>
    <property type="match status" value="1"/>
</dbReference>
<dbReference type="NCBIfam" id="TIGR00254">
    <property type="entry name" value="GGDEF"/>
    <property type="match status" value="1"/>
</dbReference>
<dbReference type="GO" id="GO:0043709">
    <property type="term" value="P:cell adhesion involved in single-species biofilm formation"/>
    <property type="evidence" value="ECO:0007669"/>
    <property type="project" value="TreeGrafter"/>
</dbReference>
<dbReference type="STRING" id="1121883.SAMN02745226_00624"/>
<dbReference type="InterPro" id="IPR043128">
    <property type="entry name" value="Rev_trsase/Diguanyl_cyclase"/>
</dbReference>
<organism evidence="4 5">
    <name type="scientific">Fervidobacterium gondwanense DSM 13020</name>
    <dbReference type="NCBI Taxonomy" id="1121883"/>
    <lineage>
        <taxon>Bacteria</taxon>
        <taxon>Thermotogati</taxon>
        <taxon>Thermotogota</taxon>
        <taxon>Thermotogae</taxon>
        <taxon>Thermotogales</taxon>
        <taxon>Fervidobacteriaceae</taxon>
        <taxon>Fervidobacterium</taxon>
    </lineage>
</organism>
<evidence type="ECO:0000256" key="1">
    <source>
        <dbReference type="PROSITE-ProRule" id="PRU00169"/>
    </source>
</evidence>